<dbReference type="InterPro" id="IPR005475">
    <property type="entry name" value="Transketolase-like_Pyr-bd"/>
</dbReference>
<dbReference type="OrthoDB" id="9771835at2"/>
<evidence type="ECO:0000256" key="2">
    <source>
        <dbReference type="ARBA" id="ARBA00023002"/>
    </source>
</evidence>
<gene>
    <name evidence="5" type="ORF">DT065_04415</name>
</gene>
<dbReference type="Pfam" id="PF02779">
    <property type="entry name" value="Transket_pyr"/>
    <property type="match status" value="1"/>
</dbReference>
<dbReference type="FunFam" id="3.40.50.920:FF:000001">
    <property type="entry name" value="Pyruvate dehydrogenase E1 beta subunit"/>
    <property type="match status" value="1"/>
</dbReference>
<dbReference type="AlphaFoldDB" id="A0A345BWK7"/>
<accession>A0A345BWK7</accession>
<dbReference type="InterPro" id="IPR033248">
    <property type="entry name" value="Transketolase_C"/>
</dbReference>
<dbReference type="Proteomes" id="UP000252100">
    <property type="component" value="Chromosome"/>
</dbReference>
<evidence type="ECO:0000313" key="5">
    <source>
        <dbReference type="EMBL" id="AXF55338.1"/>
    </source>
</evidence>
<organism evidence="5 6">
    <name type="scientific">Salicibibacter kimchii</name>
    <dbReference type="NCBI Taxonomy" id="2099786"/>
    <lineage>
        <taxon>Bacteria</taxon>
        <taxon>Bacillati</taxon>
        <taxon>Bacillota</taxon>
        <taxon>Bacilli</taxon>
        <taxon>Bacillales</taxon>
        <taxon>Bacillaceae</taxon>
        <taxon>Salicibibacter</taxon>
    </lineage>
</organism>
<dbReference type="SUPFAM" id="SSF52518">
    <property type="entry name" value="Thiamin diphosphate-binding fold (THDP-binding)"/>
    <property type="match status" value="1"/>
</dbReference>
<dbReference type="FunFam" id="3.40.50.970:FF:000001">
    <property type="entry name" value="Pyruvate dehydrogenase E1 beta subunit"/>
    <property type="match status" value="1"/>
</dbReference>
<comment type="cofactor">
    <cofactor evidence="1">
        <name>thiamine diphosphate</name>
        <dbReference type="ChEBI" id="CHEBI:58937"/>
    </cofactor>
</comment>
<dbReference type="SUPFAM" id="SSF52922">
    <property type="entry name" value="TK C-terminal domain-like"/>
    <property type="match status" value="1"/>
</dbReference>
<dbReference type="RefSeq" id="WP_114371237.1">
    <property type="nucleotide sequence ID" value="NZ_CP031092.1"/>
</dbReference>
<keyword evidence="6" id="KW-1185">Reference proteome</keyword>
<evidence type="ECO:0000256" key="3">
    <source>
        <dbReference type="ARBA" id="ARBA00023052"/>
    </source>
</evidence>
<dbReference type="KEGG" id="rue:DT065_04415"/>
<dbReference type="PANTHER" id="PTHR43257:SF2">
    <property type="entry name" value="PYRUVATE DEHYDROGENASE E1 COMPONENT SUBUNIT BETA"/>
    <property type="match status" value="1"/>
</dbReference>
<dbReference type="CDD" id="cd07036">
    <property type="entry name" value="TPP_PYR_E1-PDHc-beta_like"/>
    <property type="match status" value="1"/>
</dbReference>
<dbReference type="Pfam" id="PF02780">
    <property type="entry name" value="Transketolase_C"/>
    <property type="match status" value="1"/>
</dbReference>
<proteinExistence type="predicted"/>
<dbReference type="Gene3D" id="3.40.50.970">
    <property type="match status" value="1"/>
</dbReference>
<dbReference type="InterPro" id="IPR009014">
    <property type="entry name" value="Transketo_C/PFOR_II"/>
</dbReference>
<protein>
    <submittedName>
        <fullName evidence="5">Alpha-ketoacid dehydrogenase subunit beta</fullName>
    </submittedName>
</protein>
<dbReference type="PANTHER" id="PTHR43257">
    <property type="entry name" value="PYRUVATE DEHYDROGENASE E1 COMPONENT BETA SUBUNIT"/>
    <property type="match status" value="1"/>
</dbReference>
<name>A0A345BWK7_9BACI</name>
<dbReference type="Gene3D" id="3.40.50.920">
    <property type="match status" value="1"/>
</dbReference>
<dbReference type="GO" id="GO:0016491">
    <property type="term" value="F:oxidoreductase activity"/>
    <property type="evidence" value="ECO:0007669"/>
    <property type="project" value="UniProtKB-KW"/>
</dbReference>
<dbReference type="SMART" id="SM00861">
    <property type="entry name" value="Transket_pyr"/>
    <property type="match status" value="1"/>
</dbReference>
<evidence type="ECO:0000259" key="4">
    <source>
        <dbReference type="SMART" id="SM00861"/>
    </source>
</evidence>
<sequence length="328" mass="36205">MTEMNMIEAINFTLRQEMEEDEDVLILGEDVGRNGGVFRATDGLVDTFGERRVVDTPLAESAIIGTAVGMAVRGLKPVAEIQFLGFIYEAMDQIAAQAARIRFRSAGNYHAPMVIRAPYSGGVKTPELHSDSLEALFMHSAGIKVVMPSTPRDAKGLLSAAIEDPDPVLFLEPMKLYRALRENVEEERFTIEIGKANVVKEGSDITLISWGSAMAETKKAVQMLEENDYSIELIDLRTIVPLDEETIIDSVMKTSRCVIVHEAVKSAGVGSEISAMINEKALFYISAPVLRVTGYDSPYPVATVENDWIPSVDRIVREVKHVWELSLD</sequence>
<evidence type="ECO:0000313" key="6">
    <source>
        <dbReference type="Proteomes" id="UP000252100"/>
    </source>
</evidence>
<dbReference type="EMBL" id="CP031092">
    <property type="protein sequence ID" value="AXF55338.1"/>
    <property type="molecule type" value="Genomic_DNA"/>
</dbReference>
<reference evidence="5 6" key="1">
    <citation type="journal article" date="2018" name="J. Microbiol.">
        <title>Salicibibacter kimchii gen. nov., sp. nov., a moderately halophilic and alkalitolerant bacterium in the family Bacillaceae, isolated from kimchi.</title>
        <authorList>
            <person name="Jang J.Y."/>
            <person name="Oh Y.J."/>
            <person name="Lim S.K."/>
            <person name="Park H.K."/>
            <person name="Lee C."/>
            <person name="Kim J.Y."/>
            <person name="Lee M.A."/>
            <person name="Choi H.J."/>
        </authorList>
    </citation>
    <scope>NUCLEOTIDE SEQUENCE [LARGE SCALE GENOMIC DNA]</scope>
    <source>
        <strain evidence="5 6">NKC1-1</strain>
    </source>
</reference>
<keyword evidence="3" id="KW-0786">Thiamine pyrophosphate</keyword>
<evidence type="ECO:0000256" key="1">
    <source>
        <dbReference type="ARBA" id="ARBA00001964"/>
    </source>
</evidence>
<dbReference type="InterPro" id="IPR029061">
    <property type="entry name" value="THDP-binding"/>
</dbReference>
<feature type="domain" description="Transketolase-like pyrimidine-binding" evidence="4">
    <location>
        <begin position="4"/>
        <end position="179"/>
    </location>
</feature>
<keyword evidence="2" id="KW-0560">Oxidoreductase</keyword>